<feature type="domain" description="Integrase catalytic" evidence="1">
    <location>
        <begin position="142"/>
        <end position="254"/>
    </location>
</feature>
<dbReference type="InterPro" id="IPR050951">
    <property type="entry name" value="Retrovirus_Pol_polyprotein"/>
</dbReference>
<dbReference type="EMBL" id="UYRS01018641">
    <property type="protein sequence ID" value="VDK38648.1"/>
    <property type="molecule type" value="Genomic_DNA"/>
</dbReference>
<protein>
    <submittedName>
        <fullName evidence="4">Integrase catalytic domain-containing protein</fullName>
    </submittedName>
</protein>
<dbReference type="PANTHER" id="PTHR37984:SF15">
    <property type="entry name" value="INTEGRASE CATALYTIC DOMAIN-CONTAINING PROTEIN"/>
    <property type="match status" value="1"/>
</dbReference>
<dbReference type="PANTHER" id="PTHR37984">
    <property type="entry name" value="PROTEIN CBG26694"/>
    <property type="match status" value="1"/>
</dbReference>
<organism evidence="4">
    <name type="scientific">Taenia asiatica</name>
    <name type="common">Asian tapeworm</name>
    <dbReference type="NCBI Taxonomy" id="60517"/>
    <lineage>
        <taxon>Eukaryota</taxon>
        <taxon>Metazoa</taxon>
        <taxon>Spiralia</taxon>
        <taxon>Lophotrochozoa</taxon>
        <taxon>Platyhelminthes</taxon>
        <taxon>Cestoda</taxon>
        <taxon>Eucestoda</taxon>
        <taxon>Cyclophyllidea</taxon>
        <taxon>Taeniidae</taxon>
        <taxon>Taenia</taxon>
    </lineage>
</organism>
<keyword evidence="3" id="KW-1185">Reference proteome</keyword>
<dbReference type="PROSITE" id="PS50994">
    <property type="entry name" value="INTEGRASE"/>
    <property type="match status" value="1"/>
</dbReference>
<dbReference type="Gene3D" id="1.10.340.70">
    <property type="match status" value="1"/>
</dbReference>
<dbReference type="Pfam" id="PF17921">
    <property type="entry name" value="Integrase_H2C2"/>
    <property type="match status" value="1"/>
</dbReference>
<dbReference type="InterPro" id="IPR041588">
    <property type="entry name" value="Integrase_H2C2"/>
</dbReference>
<dbReference type="STRING" id="60517.A0A0R3WAJ6"/>
<evidence type="ECO:0000313" key="4">
    <source>
        <dbReference type="WBParaSite" id="TASK_0000758301-mRNA-1"/>
    </source>
</evidence>
<reference evidence="4" key="1">
    <citation type="submission" date="2017-02" db="UniProtKB">
        <authorList>
            <consortium name="WormBaseParasite"/>
        </authorList>
    </citation>
    <scope>IDENTIFICATION</scope>
</reference>
<reference evidence="2 3" key="2">
    <citation type="submission" date="2018-11" db="EMBL/GenBank/DDBJ databases">
        <authorList>
            <consortium name="Pathogen Informatics"/>
        </authorList>
    </citation>
    <scope>NUCLEOTIDE SEQUENCE [LARGE SCALE GENOMIC DNA]</scope>
</reference>
<dbReference type="InterPro" id="IPR036397">
    <property type="entry name" value="RNaseH_sf"/>
</dbReference>
<dbReference type="InterPro" id="IPR012337">
    <property type="entry name" value="RNaseH-like_sf"/>
</dbReference>
<name>A0A0R3WAJ6_TAEAS</name>
<dbReference type="OrthoDB" id="10062030at2759"/>
<evidence type="ECO:0000259" key="1">
    <source>
        <dbReference type="PROSITE" id="PS50994"/>
    </source>
</evidence>
<dbReference type="WBParaSite" id="TASK_0000758301-mRNA-1">
    <property type="protein sequence ID" value="TASK_0000758301-mRNA-1"/>
    <property type="gene ID" value="TASK_0000758301"/>
</dbReference>
<dbReference type="GO" id="GO:0015074">
    <property type="term" value="P:DNA integration"/>
    <property type="evidence" value="ECO:0007669"/>
    <property type="project" value="InterPro"/>
</dbReference>
<evidence type="ECO:0000313" key="2">
    <source>
        <dbReference type="EMBL" id="VDK38648.1"/>
    </source>
</evidence>
<dbReference type="Gene3D" id="3.30.420.10">
    <property type="entry name" value="Ribonuclease H-like superfamily/Ribonuclease H"/>
    <property type="match status" value="1"/>
</dbReference>
<dbReference type="AlphaFoldDB" id="A0A0R3WAJ6"/>
<dbReference type="Proteomes" id="UP000282613">
    <property type="component" value="Unassembled WGS sequence"/>
</dbReference>
<dbReference type="GO" id="GO:0003676">
    <property type="term" value="F:nucleic acid binding"/>
    <property type="evidence" value="ECO:0007669"/>
    <property type="project" value="InterPro"/>
</dbReference>
<dbReference type="InterPro" id="IPR001584">
    <property type="entry name" value="Integrase_cat-core"/>
</dbReference>
<proteinExistence type="predicted"/>
<sequence>MKTNDLTQLVEAATRKRQELLLTAASSRKPTTKGMNSSSKAAKRIWRQWSKLILEDVVLWYQEEATCPKRIVVPGSLIQMVLQELHEQLGHVDEKKMEEASSKRYWWPSLTADVLDFCRTCITCSSFKKPHSTAFAPLLPMPAGFPVKRVGIDIMGPLSFTKRGNRYILVMVDYFTKVAEAEAMQSQDAETVASTFFNCWICQHGVLESVHSDQGANFESRLLIELCKTFRIAKTRTTPGHPRGDGQVEQIALW</sequence>
<dbReference type="Pfam" id="PF00665">
    <property type="entry name" value="rve"/>
    <property type="match status" value="1"/>
</dbReference>
<dbReference type="SUPFAM" id="SSF53098">
    <property type="entry name" value="Ribonuclease H-like"/>
    <property type="match status" value="1"/>
</dbReference>
<accession>A0A0R3WAJ6</accession>
<gene>
    <name evidence="2" type="ORF">TASK_LOCUS7584</name>
</gene>
<dbReference type="FunFam" id="1.10.340.70:FF:000001">
    <property type="entry name" value="Retrovirus-related Pol polyprotein from transposon gypsy-like Protein"/>
    <property type="match status" value="1"/>
</dbReference>
<evidence type="ECO:0000313" key="3">
    <source>
        <dbReference type="Proteomes" id="UP000282613"/>
    </source>
</evidence>